<keyword evidence="3" id="KW-1185">Reference proteome</keyword>
<evidence type="ECO:0000259" key="1">
    <source>
        <dbReference type="Pfam" id="PF13302"/>
    </source>
</evidence>
<comment type="caution">
    <text evidence="2">The sequence shown here is derived from an EMBL/GenBank/DDBJ whole genome shotgun (WGS) entry which is preliminary data.</text>
</comment>
<name>A0ABR6ZAM8_9BURK</name>
<proteinExistence type="predicted"/>
<evidence type="ECO:0000313" key="2">
    <source>
        <dbReference type="EMBL" id="MBC3908636.1"/>
    </source>
</evidence>
<accession>A0ABR6ZAM8</accession>
<dbReference type="RefSeq" id="WP_186954189.1">
    <property type="nucleotide sequence ID" value="NZ_JACOFX010000006.1"/>
</dbReference>
<dbReference type="Pfam" id="PF13302">
    <property type="entry name" value="Acetyltransf_3"/>
    <property type="match status" value="1"/>
</dbReference>
<dbReference type="SUPFAM" id="SSF55729">
    <property type="entry name" value="Acyl-CoA N-acyltransferases (Nat)"/>
    <property type="match status" value="1"/>
</dbReference>
<reference evidence="2 3" key="1">
    <citation type="submission" date="2020-08" db="EMBL/GenBank/DDBJ databases">
        <title>Novel species isolated from subtropical streams in China.</title>
        <authorList>
            <person name="Lu H."/>
        </authorList>
    </citation>
    <scope>NUCLEOTIDE SEQUENCE [LARGE SCALE GENOMIC DNA]</scope>
    <source>
        <strain evidence="2 3">NL8W</strain>
    </source>
</reference>
<dbReference type="InterPro" id="IPR000182">
    <property type="entry name" value="GNAT_dom"/>
</dbReference>
<dbReference type="Gene3D" id="3.40.630.30">
    <property type="match status" value="1"/>
</dbReference>
<dbReference type="PANTHER" id="PTHR43610:SF1">
    <property type="entry name" value="N-ACETYLTRANSFERASE DOMAIN-CONTAINING PROTEIN"/>
    <property type="match status" value="1"/>
</dbReference>
<gene>
    <name evidence="2" type="ORF">H8L47_13815</name>
</gene>
<evidence type="ECO:0000313" key="3">
    <source>
        <dbReference type="Proteomes" id="UP000646911"/>
    </source>
</evidence>
<dbReference type="PANTHER" id="PTHR43610">
    <property type="entry name" value="BLL6696 PROTEIN"/>
    <property type="match status" value="1"/>
</dbReference>
<organism evidence="2 3">
    <name type="scientific">Undibacterium umbellatum</name>
    <dbReference type="NCBI Taxonomy" id="2762300"/>
    <lineage>
        <taxon>Bacteria</taxon>
        <taxon>Pseudomonadati</taxon>
        <taxon>Pseudomonadota</taxon>
        <taxon>Betaproteobacteria</taxon>
        <taxon>Burkholderiales</taxon>
        <taxon>Oxalobacteraceae</taxon>
        <taxon>Undibacterium</taxon>
    </lineage>
</organism>
<dbReference type="Proteomes" id="UP000646911">
    <property type="component" value="Unassembled WGS sequence"/>
</dbReference>
<sequence length="198" mass="22861">MNMHCKPITIKGKHVTLEPLKQHHLADIQAAAADGELWKLFFTSVPSPDNTQNWLNIALEMQQQEKALPFIVRENATGQIVGATRYCNMDINNKRLEIGYTWYAQRVQRSPVNTECKLLLLGHAFEEFGCIAVEFRTDWFNRRSQAAIERLGAKRDAILRNHMILPDGRIRDTVVYSILNSEWAGVKKNLQYMQSKYE</sequence>
<dbReference type="InterPro" id="IPR016181">
    <property type="entry name" value="Acyl_CoA_acyltransferase"/>
</dbReference>
<feature type="domain" description="N-acetyltransferase" evidence="1">
    <location>
        <begin position="15"/>
        <end position="154"/>
    </location>
</feature>
<dbReference type="EMBL" id="JACOFX010000006">
    <property type="protein sequence ID" value="MBC3908636.1"/>
    <property type="molecule type" value="Genomic_DNA"/>
</dbReference>
<protein>
    <submittedName>
        <fullName evidence="2">GNAT family N-acetyltransferase</fullName>
    </submittedName>
</protein>